<reference evidence="2" key="1">
    <citation type="submission" date="2023-05" db="EMBL/GenBank/DDBJ databases">
        <title>Nepenthes gracilis genome sequencing.</title>
        <authorList>
            <person name="Fukushima K."/>
        </authorList>
    </citation>
    <scope>NUCLEOTIDE SEQUENCE</scope>
    <source>
        <strain evidence="2">SING2019-196</strain>
    </source>
</reference>
<name>A0AAD3SRH2_NEPGR</name>
<organism evidence="2 3">
    <name type="scientific">Nepenthes gracilis</name>
    <name type="common">Slender pitcher plant</name>
    <dbReference type="NCBI Taxonomy" id="150966"/>
    <lineage>
        <taxon>Eukaryota</taxon>
        <taxon>Viridiplantae</taxon>
        <taxon>Streptophyta</taxon>
        <taxon>Embryophyta</taxon>
        <taxon>Tracheophyta</taxon>
        <taxon>Spermatophyta</taxon>
        <taxon>Magnoliopsida</taxon>
        <taxon>eudicotyledons</taxon>
        <taxon>Gunneridae</taxon>
        <taxon>Pentapetalae</taxon>
        <taxon>Caryophyllales</taxon>
        <taxon>Nepenthaceae</taxon>
        <taxon>Nepenthes</taxon>
    </lineage>
</organism>
<keyword evidence="1" id="KW-0472">Membrane</keyword>
<keyword evidence="1" id="KW-1133">Transmembrane helix</keyword>
<gene>
    <name evidence="2" type="ORF">Nepgr_017466</name>
</gene>
<evidence type="ECO:0000256" key="1">
    <source>
        <dbReference type="SAM" id="Phobius"/>
    </source>
</evidence>
<keyword evidence="3" id="KW-1185">Reference proteome</keyword>
<comment type="caution">
    <text evidence="2">The sequence shown here is derived from an EMBL/GenBank/DDBJ whole genome shotgun (WGS) entry which is preliminary data.</text>
</comment>
<protein>
    <submittedName>
        <fullName evidence="2">Uncharacterized protein</fullName>
    </submittedName>
</protein>
<proteinExistence type="predicted"/>
<evidence type="ECO:0000313" key="3">
    <source>
        <dbReference type="Proteomes" id="UP001279734"/>
    </source>
</evidence>
<feature type="transmembrane region" description="Helical" evidence="1">
    <location>
        <begin position="129"/>
        <end position="152"/>
    </location>
</feature>
<keyword evidence="1" id="KW-0812">Transmembrane</keyword>
<dbReference type="Proteomes" id="UP001279734">
    <property type="component" value="Unassembled WGS sequence"/>
</dbReference>
<accession>A0AAD3SRH2</accession>
<dbReference type="EMBL" id="BSYO01000015">
    <property type="protein sequence ID" value="GMH15625.1"/>
    <property type="molecule type" value="Genomic_DNA"/>
</dbReference>
<dbReference type="AlphaFoldDB" id="A0AAD3SRH2"/>
<sequence>MRTSDSYETLLVARNPAETEPLASLSMRPREHPNESPWRKQRAVHLGYSIHWGRFWLALYLLLFLGPEFTYYPVTAELDLCSCCYVVAFDATDLLLWRAVGSIFDWLSGCCCNGVASMPSLFEFCGDGAAHWGVVLHLTGWLMIWPLPLLFWELAGRSSWAFHEPGLDRQFSPAVAGYTAAGI</sequence>
<feature type="transmembrane region" description="Helical" evidence="1">
    <location>
        <begin position="46"/>
        <end position="65"/>
    </location>
</feature>
<evidence type="ECO:0000313" key="2">
    <source>
        <dbReference type="EMBL" id="GMH15625.1"/>
    </source>
</evidence>